<dbReference type="RefSeq" id="WP_009452808.1">
    <property type="nucleotide sequence ID" value="NZ_AMSI01000027.1"/>
</dbReference>
<sequence>MLDPRTIEALAGELDVAERERVQIPLISARFPQSGLSDAYAVQDRWVALKKKAGRRQIGWKIGLTSQAMQAALGIDTPDSGVLFDDMAFEEGGVVPAGRFIRPRVEAEIAFLLKEPLSGPDISVTDVLDATSYVLPALEILDTRIVRRDEATGKARTIVDTIADNAANAGIVTGGRPMRPLDTDLRWLGAIVSKNGRVEETGLAAGVLNHPAQGIVWLARRLHGLGQRLEPGQIVLSGSFIRPLETEPGDTVSADFGPAGTVSIHFGRP</sequence>
<dbReference type="InterPro" id="IPR050772">
    <property type="entry name" value="Hydratase-Decarb/MhpD_sf"/>
</dbReference>
<dbReference type="Proteomes" id="UP000007374">
    <property type="component" value="Unassembled WGS sequence"/>
</dbReference>
<dbReference type="SUPFAM" id="SSF56529">
    <property type="entry name" value="FAH"/>
    <property type="match status" value="1"/>
</dbReference>
<dbReference type="GO" id="GO:0005737">
    <property type="term" value="C:cytoplasm"/>
    <property type="evidence" value="ECO:0007669"/>
    <property type="project" value="TreeGrafter"/>
</dbReference>
<proteinExistence type="predicted"/>
<keyword evidence="2" id="KW-1185">Reference proteome</keyword>
<evidence type="ECO:0000313" key="2">
    <source>
        <dbReference type="Proteomes" id="UP000007374"/>
    </source>
</evidence>
<dbReference type="Gene3D" id="3.90.850.10">
    <property type="entry name" value="Fumarylacetoacetase-like, C-terminal domain"/>
    <property type="match status" value="1"/>
</dbReference>
<dbReference type="InterPro" id="IPR012690">
    <property type="entry name" value="HpcG"/>
</dbReference>
<evidence type="ECO:0000313" key="1">
    <source>
        <dbReference type="EMBL" id="EKF40037.1"/>
    </source>
</evidence>
<dbReference type="PANTHER" id="PTHR30143">
    <property type="entry name" value="ACID HYDRATASE"/>
    <property type="match status" value="1"/>
</dbReference>
<dbReference type="NCBIfam" id="TIGR02312">
    <property type="entry name" value="HpaH"/>
    <property type="match status" value="1"/>
</dbReference>
<dbReference type="PANTHER" id="PTHR30143:SF0">
    <property type="entry name" value="2-KETO-4-PENTENOATE HYDRATASE"/>
    <property type="match status" value="1"/>
</dbReference>
<dbReference type="OrthoDB" id="9792137at2"/>
<comment type="caution">
    <text evidence="1">The sequence shown here is derived from an EMBL/GenBank/DDBJ whole genome shotgun (WGS) entry which is preliminary data.</text>
</comment>
<organism evidence="1 2">
    <name type="scientific">Nitratireductor indicus C115</name>
    <dbReference type="NCBI Taxonomy" id="1231190"/>
    <lineage>
        <taxon>Bacteria</taxon>
        <taxon>Pseudomonadati</taxon>
        <taxon>Pseudomonadota</taxon>
        <taxon>Alphaproteobacteria</taxon>
        <taxon>Hyphomicrobiales</taxon>
        <taxon>Phyllobacteriaceae</taxon>
        <taxon>Nitratireductor</taxon>
    </lineage>
</organism>
<accession>K2PG83</accession>
<dbReference type="STRING" id="721133.SAMN05216176_11919"/>
<dbReference type="GO" id="GO:0008684">
    <property type="term" value="F:2-oxopent-4-enoate hydratase activity"/>
    <property type="evidence" value="ECO:0007669"/>
    <property type="project" value="TreeGrafter"/>
</dbReference>
<protein>
    <submittedName>
        <fullName evidence="1">2-oxo-hepta-3-ene-1,7-dioic acid hydratase</fullName>
    </submittedName>
</protein>
<dbReference type="InterPro" id="IPR036663">
    <property type="entry name" value="Fumarylacetoacetase_C_sf"/>
</dbReference>
<name>K2PG83_9HYPH</name>
<dbReference type="PATRIC" id="fig|1231190.3.peg.4715"/>
<dbReference type="eggNOG" id="COG3971">
    <property type="taxonomic scope" value="Bacteria"/>
</dbReference>
<dbReference type="EMBL" id="AMSI01000027">
    <property type="protein sequence ID" value="EKF40037.1"/>
    <property type="molecule type" value="Genomic_DNA"/>
</dbReference>
<gene>
    <name evidence="1" type="ORF">NA8A_22868</name>
</gene>
<dbReference type="GO" id="GO:0018817">
    <property type="term" value="F:2-oxo-hept-3-ene-1,7-dioate hydratase activity"/>
    <property type="evidence" value="ECO:0007669"/>
    <property type="project" value="InterPro"/>
</dbReference>
<dbReference type="AlphaFoldDB" id="K2PG83"/>
<reference evidence="1 2" key="1">
    <citation type="journal article" date="2012" name="J. Bacteriol.">
        <title>Genome Sequence of Nitratireductor indicus Type Strain C115.</title>
        <authorList>
            <person name="Lai Q."/>
            <person name="Li G."/>
            <person name="Yu Z."/>
            <person name="Shao Z."/>
        </authorList>
    </citation>
    <scope>NUCLEOTIDE SEQUENCE [LARGE SCALE GENOMIC DNA]</scope>
    <source>
        <strain evidence="1 2">C115</strain>
    </source>
</reference>